<sequence length="222" mass="24433">MLPAGALVCFQFVPALRQPRFARYHRMNGYAVLALSAIGTIGALMVEKRAFGGPFSARIGTYIIAVSFATAMVMGMINIKKRQFDRHRAWMLRGWFYVRALPVLRYLKLEATNRVKAGSIITMRIILIGTAIVVGSRGSVSQNLSCDLIQHLDDTNLSQVKRLPPNCSPYLTGEDPGQEVLYKANWDPSDLPGLAVALRTGYLVGGWTAFTIHAVGIEAYVS</sequence>
<comment type="caution">
    <text evidence="1">The sequence shown here is derived from an EMBL/GenBank/DDBJ whole genome shotgun (WGS) entry which is preliminary data.</text>
</comment>
<proteinExistence type="predicted"/>
<gene>
    <name evidence="1" type="ORF">NM208_g7123</name>
</gene>
<dbReference type="EMBL" id="JANRMS010000709">
    <property type="protein sequence ID" value="KAJ3535475.1"/>
    <property type="molecule type" value="Genomic_DNA"/>
</dbReference>
<reference evidence="1" key="1">
    <citation type="submission" date="2022-08" db="EMBL/GenBank/DDBJ databases">
        <title>Genome Sequence of Fusarium decemcellulare.</title>
        <authorList>
            <person name="Buettner E."/>
        </authorList>
    </citation>
    <scope>NUCLEOTIDE SEQUENCE</scope>
    <source>
        <strain evidence="1">Babe19</strain>
    </source>
</reference>
<evidence type="ECO:0000313" key="2">
    <source>
        <dbReference type="Proteomes" id="UP001148629"/>
    </source>
</evidence>
<protein>
    <submittedName>
        <fullName evidence="1">Uncharacterized protein</fullName>
    </submittedName>
</protein>
<accession>A0ACC1SAF1</accession>
<dbReference type="Proteomes" id="UP001148629">
    <property type="component" value="Unassembled WGS sequence"/>
</dbReference>
<organism evidence="1 2">
    <name type="scientific">Fusarium decemcellulare</name>
    <dbReference type="NCBI Taxonomy" id="57161"/>
    <lineage>
        <taxon>Eukaryota</taxon>
        <taxon>Fungi</taxon>
        <taxon>Dikarya</taxon>
        <taxon>Ascomycota</taxon>
        <taxon>Pezizomycotina</taxon>
        <taxon>Sordariomycetes</taxon>
        <taxon>Hypocreomycetidae</taxon>
        <taxon>Hypocreales</taxon>
        <taxon>Nectriaceae</taxon>
        <taxon>Fusarium</taxon>
        <taxon>Fusarium decemcellulare species complex</taxon>
    </lineage>
</organism>
<name>A0ACC1SAF1_9HYPO</name>
<evidence type="ECO:0000313" key="1">
    <source>
        <dbReference type="EMBL" id="KAJ3535475.1"/>
    </source>
</evidence>
<keyword evidence="2" id="KW-1185">Reference proteome</keyword>